<organism evidence="13">
    <name type="scientific">uncultured Solirubrobacteraceae bacterium</name>
    <dbReference type="NCBI Taxonomy" id="1162706"/>
    <lineage>
        <taxon>Bacteria</taxon>
        <taxon>Bacillati</taxon>
        <taxon>Actinomycetota</taxon>
        <taxon>Thermoleophilia</taxon>
        <taxon>Solirubrobacterales</taxon>
        <taxon>Solirubrobacteraceae</taxon>
        <taxon>environmental samples</taxon>
    </lineage>
</organism>
<reference evidence="13" key="1">
    <citation type="submission" date="2020-02" db="EMBL/GenBank/DDBJ databases">
        <authorList>
            <person name="Meier V. D."/>
        </authorList>
    </citation>
    <scope>NUCLEOTIDE SEQUENCE</scope>
    <source>
        <strain evidence="13">AVDCRST_MAG53</strain>
    </source>
</reference>
<keyword evidence="9 13" id="KW-0482">Metalloprotease</keyword>
<protein>
    <submittedName>
        <fullName evidence="13">Membrane-associated zinc metalloprotease</fullName>
    </submittedName>
</protein>
<dbReference type="Gene3D" id="2.30.42.10">
    <property type="match status" value="1"/>
</dbReference>
<evidence type="ECO:0000256" key="4">
    <source>
        <dbReference type="ARBA" id="ARBA00022670"/>
    </source>
</evidence>
<evidence type="ECO:0000313" key="13">
    <source>
        <dbReference type="EMBL" id="CAA9476008.1"/>
    </source>
</evidence>
<evidence type="ECO:0000256" key="5">
    <source>
        <dbReference type="ARBA" id="ARBA00022692"/>
    </source>
</evidence>
<sequence>MSFFYAFLGFAVLIILHELGHFAAAKAVGMRVERFALFFPPLVAKLRRGETEYAIGALPLGGYVKITGMNPAEEIPAEVAHRAYYRQPVWKRVVVIAAGPLVNVFVAFLLLLVFFVAQGPTVGVDTTVDAVTSGSPAAGVLQPGDRIVAVDGVRGDAERLRAQIGTHKCPGRQTAGCAAAKPAAVTVERGGREQTLRVTPKYDPETKRALVGFAFSPVYEPQGLIEASGSAVDGMWRVTTITVDRITALFYDAEARKEISGIVGGYETSRQVIETSTFETVMFIFALISLSLAIINLFPFLPLDGGHIFWAVAEKLRGRAISFRIMERASVVGFMLVLALFAIGLSNDIGRLQGDGFGVR</sequence>
<comment type="similarity">
    <text evidence="3">Belongs to the peptidase M50B family.</text>
</comment>
<feature type="domain" description="PDZ" evidence="12">
    <location>
        <begin position="128"/>
        <end position="155"/>
    </location>
</feature>
<comment type="cofactor">
    <cofactor evidence="1">
        <name>Zn(2+)</name>
        <dbReference type="ChEBI" id="CHEBI:29105"/>
    </cofactor>
</comment>
<dbReference type="EMBL" id="CADCVR010000012">
    <property type="protein sequence ID" value="CAA9476008.1"/>
    <property type="molecule type" value="Genomic_DNA"/>
</dbReference>
<evidence type="ECO:0000256" key="7">
    <source>
        <dbReference type="ARBA" id="ARBA00022833"/>
    </source>
</evidence>
<dbReference type="CDD" id="cd06163">
    <property type="entry name" value="S2P-M50_PDZ_RseP-like"/>
    <property type="match status" value="1"/>
</dbReference>
<keyword evidence="6" id="KW-0378">Hydrolase</keyword>
<proteinExistence type="inferred from homology"/>
<comment type="subcellular location">
    <subcellularLocation>
        <location evidence="2">Membrane</location>
        <topology evidence="2">Multi-pass membrane protein</topology>
    </subcellularLocation>
</comment>
<evidence type="ECO:0000259" key="12">
    <source>
        <dbReference type="PROSITE" id="PS50106"/>
    </source>
</evidence>
<keyword evidence="7" id="KW-0862">Zinc</keyword>
<name>A0A6J4RV56_9ACTN</name>
<evidence type="ECO:0000256" key="1">
    <source>
        <dbReference type="ARBA" id="ARBA00001947"/>
    </source>
</evidence>
<dbReference type="GO" id="GO:0016020">
    <property type="term" value="C:membrane"/>
    <property type="evidence" value="ECO:0007669"/>
    <property type="project" value="UniProtKB-SubCell"/>
</dbReference>
<evidence type="ECO:0000256" key="11">
    <source>
        <dbReference type="SAM" id="Phobius"/>
    </source>
</evidence>
<keyword evidence="4 13" id="KW-0645">Protease</keyword>
<dbReference type="InterPro" id="IPR001478">
    <property type="entry name" value="PDZ"/>
</dbReference>
<dbReference type="PANTHER" id="PTHR42837:SF2">
    <property type="entry name" value="MEMBRANE METALLOPROTEASE ARASP2, CHLOROPLASTIC-RELATED"/>
    <property type="match status" value="1"/>
</dbReference>
<gene>
    <name evidence="13" type="ORF">AVDCRST_MAG53-302</name>
</gene>
<feature type="transmembrane region" description="Helical" evidence="11">
    <location>
        <begin position="93"/>
        <end position="117"/>
    </location>
</feature>
<dbReference type="SUPFAM" id="SSF50156">
    <property type="entry name" value="PDZ domain-like"/>
    <property type="match status" value="1"/>
</dbReference>
<accession>A0A6J4RV56</accession>
<keyword evidence="10 11" id="KW-0472">Membrane</keyword>
<feature type="transmembrane region" description="Helical" evidence="11">
    <location>
        <begin position="280"/>
        <end position="301"/>
    </location>
</feature>
<dbReference type="PANTHER" id="PTHR42837">
    <property type="entry name" value="REGULATOR OF SIGMA-E PROTEASE RSEP"/>
    <property type="match status" value="1"/>
</dbReference>
<dbReference type="InterPro" id="IPR004387">
    <property type="entry name" value="Pept_M50_Zn"/>
</dbReference>
<evidence type="ECO:0000256" key="8">
    <source>
        <dbReference type="ARBA" id="ARBA00022989"/>
    </source>
</evidence>
<evidence type="ECO:0000256" key="10">
    <source>
        <dbReference type="ARBA" id="ARBA00023136"/>
    </source>
</evidence>
<dbReference type="GO" id="GO:0004222">
    <property type="term" value="F:metalloendopeptidase activity"/>
    <property type="evidence" value="ECO:0007669"/>
    <property type="project" value="InterPro"/>
</dbReference>
<dbReference type="InterPro" id="IPR008915">
    <property type="entry name" value="Peptidase_M50"/>
</dbReference>
<keyword evidence="8 11" id="KW-1133">Transmembrane helix</keyword>
<evidence type="ECO:0000256" key="6">
    <source>
        <dbReference type="ARBA" id="ARBA00022801"/>
    </source>
</evidence>
<evidence type="ECO:0000256" key="9">
    <source>
        <dbReference type="ARBA" id="ARBA00023049"/>
    </source>
</evidence>
<keyword evidence="5 11" id="KW-0812">Transmembrane</keyword>
<dbReference type="GO" id="GO:0006508">
    <property type="term" value="P:proteolysis"/>
    <property type="evidence" value="ECO:0007669"/>
    <property type="project" value="UniProtKB-KW"/>
</dbReference>
<evidence type="ECO:0000256" key="3">
    <source>
        <dbReference type="ARBA" id="ARBA00007931"/>
    </source>
</evidence>
<dbReference type="InterPro" id="IPR036034">
    <property type="entry name" value="PDZ_sf"/>
</dbReference>
<dbReference type="Pfam" id="PF02163">
    <property type="entry name" value="Peptidase_M50"/>
    <property type="match status" value="1"/>
</dbReference>
<feature type="transmembrane region" description="Helical" evidence="11">
    <location>
        <begin position="321"/>
        <end position="343"/>
    </location>
</feature>
<evidence type="ECO:0000256" key="2">
    <source>
        <dbReference type="ARBA" id="ARBA00004141"/>
    </source>
</evidence>
<dbReference type="AlphaFoldDB" id="A0A6J4RV56"/>
<dbReference type="PROSITE" id="PS50106">
    <property type="entry name" value="PDZ"/>
    <property type="match status" value="1"/>
</dbReference>